<gene>
    <name evidence="1" type="ORF">SDC9_181120</name>
</gene>
<evidence type="ECO:0000313" key="1">
    <source>
        <dbReference type="EMBL" id="MPN33631.1"/>
    </source>
</evidence>
<dbReference type="EMBL" id="VSSQ01086222">
    <property type="protein sequence ID" value="MPN33631.1"/>
    <property type="molecule type" value="Genomic_DNA"/>
</dbReference>
<sequence length="102" mass="11528">MISNGKLIDEFSSQDLEERCKLSLDIKVDDINRAAIIIEDQLNTNNFKVVNDNTIKLFDYINQPGKVSSVLSKNNIEIQQIMTSGEDLEDYYVNLIGGCKNV</sequence>
<dbReference type="AlphaFoldDB" id="A0A645H3L9"/>
<accession>A0A645H3L9</accession>
<reference evidence="1" key="1">
    <citation type="submission" date="2019-08" db="EMBL/GenBank/DDBJ databases">
        <authorList>
            <person name="Kucharzyk K."/>
            <person name="Murdoch R.W."/>
            <person name="Higgins S."/>
            <person name="Loffler F."/>
        </authorList>
    </citation>
    <scope>NUCLEOTIDE SEQUENCE</scope>
</reference>
<name>A0A645H3L9_9ZZZZ</name>
<organism evidence="1">
    <name type="scientific">bioreactor metagenome</name>
    <dbReference type="NCBI Taxonomy" id="1076179"/>
    <lineage>
        <taxon>unclassified sequences</taxon>
        <taxon>metagenomes</taxon>
        <taxon>ecological metagenomes</taxon>
    </lineage>
</organism>
<proteinExistence type="predicted"/>
<protein>
    <submittedName>
        <fullName evidence="1">Uncharacterized protein</fullName>
    </submittedName>
</protein>
<comment type="caution">
    <text evidence="1">The sequence shown here is derived from an EMBL/GenBank/DDBJ whole genome shotgun (WGS) entry which is preliminary data.</text>
</comment>